<comment type="caution">
    <text evidence="2">The sequence shown here is derived from an EMBL/GenBank/DDBJ whole genome shotgun (WGS) entry which is preliminary data.</text>
</comment>
<protein>
    <submittedName>
        <fullName evidence="2">Uncharacterized protein</fullName>
    </submittedName>
</protein>
<dbReference type="EMBL" id="JAVRHM010000009">
    <property type="protein sequence ID" value="MDT0689979.1"/>
    <property type="molecule type" value="Genomic_DNA"/>
</dbReference>
<feature type="signal peptide" evidence="1">
    <location>
        <begin position="1"/>
        <end position="23"/>
    </location>
</feature>
<evidence type="ECO:0000313" key="3">
    <source>
        <dbReference type="Proteomes" id="UP001261624"/>
    </source>
</evidence>
<reference evidence="2 3" key="1">
    <citation type="submission" date="2023-09" db="EMBL/GenBank/DDBJ databases">
        <authorList>
            <person name="Rey-Velasco X."/>
        </authorList>
    </citation>
    <scope>NUCLEOTIDE SEQUENCE [LARGE SCALE GENOMIC DNA]</scope>
    <source>
        <strain evidence="2 3">F188</strain>
    </source>
</reference>
<gene>
    <name evidence="2" type="ORF">RM549_09305</name>
</gene>
<dbReference type="Proteomes" id="UP001261624">
    <property type="component" value="Unassembled WGS sequence"/>
</dbReference>
<keyword evidence="3" id="KW-1185">Reference proteome</keyword>
<evidence type="ECO:0000256" key="1">
    <source>
        <dbReference type="SAM" id="SignalP"/>
    </source>
</evidence>
<organism evidence="2 3">
    <name type="scientific">Autumnicola patrickiae</name>
    <dbReference type="NCBI Taxonomy" id="3075591"/>
    <lineage>
        <taxon>Bacteria</taxon>
        <taxon>Pseudomonadati</taxon>
        <taxon>Bacteroidota</taxon>
        <taxon>Flavobacteriia</taxon>
        <taxon>Flavobacteriales</taxon>
        <taxon>Flavobacteriaceae</taxon>
        <taxon>Autumnicola</taxon>
    </lineage>
</organism>
<proteinExistence type="predicted"/>
<accession>A0ABU3E1V5</accession>
<sequence length="109" mass="12481">MLKLKLVLILLLLLCGGSSFTMSASEIDHPEINNELKTQFSEDPGDLSPSYLSTSNFLFKNRLSYYSIAFLGEENSREQSRSKAYFLVHRFIEPGLSLIDIIYPFHIFL</sequence>
<keyword evidence="1" id="KW-0732">Signal</keyword>
<evidence type="ECO:0000313" key="2">
    <source>
        <dbReference type="EMBL" id="MDT0689979.1"/>
    </source>
</evidence>
<feature type="chain" id="PRO_5047219233" evidence="1">
    <location>
        <begin position="24"/>
        <end position="109"/>
    </location>
</feature>
<name>A0ABU3E1V5_9FLAO</name>
<dbReference type="RefSeq" id="WP_311684037.1">
    <property type="nucleotide sequence ID" value="NZ_JAVRHM010000009.1"/>
</dbReference>